<proteinExistence type="predicted"/>
<accession>A0A5E4RYJ1</accession>
<evidence type="ECO:0000313" key="2">
    <source>
        <dbReference type="EMBL" id="VVD68516.1"/>
    </source>
</evidence>
<keyword evidence="1" id="KW-1133">Transmembrane helix</keyword>
<keyword evidence="3" id="KW-1185">Reference proteome</keyword>
<dbReference type="Proteomes" id="UP000366945">
    <property type="component" value="Unassembled WGS sequence"/>
</dbReference>
<protein>
    <submittedName>
        <fullName evidence="2">Uncharacterized protein</fullName>
    </submittedName>
</protein>
<name>A0A5E4RYJ1_9BURK</name>
<reference evidence="2 3" key="1">
    <citation type="submission" date="2019-08" db="EMBL/GenBank/DDBJ databases">
        <authorList>
            <person name="Peeters C."/>
        </authorList>
    </citation>
    <scope>NUCLEOTIDE SEQUENCE [LARGE SCALE GENOMIC DNA]</scope>
    <source>
        <strain evidence="2 3">LMG 31114</strain>
    </source>
</reference>
<keyword evidence="1" id="KW-0812">Transmembrane</keyword>
<keyword evidence="1" id="KW-0472">Membrane</keyword>
<organism evidence="2 3">
    <name type="scientific">Pandoraea pneumonica</name>
    <dbReference type="NCBI Taxonomy" id="2508299"/>
    <lineage>
        <taxon>Bacteria</taxon>
        <taxon>Pseudomonadati</taxon>
        <taxon>Pseudomonadota</taxon>
        <taxon>Betaproteobacteria</taxon>
        <taxon>Burkholderiales</taxon>
        <taxon>Burkholderiaceae</taxon>
        <taxon>Pandoraea</taxon>
    </lineage>
</organism>
<feature type="transmembrane region" description="Helical" evidence="1">
    <location>
        <begin position="57"/>
        <end position="79"/>
    </location>
</feature>
<evidence type="ECO:0000256" key="1">
    <source>
        <dbReference type="SAM" id="Phobius"/>
    </source>
</evidence>
<dbReference type="EMBL" id="CABPSK010000001">
    <property type="protein sequence ID" value="VVD68516.1"/>
    <property type="molecule type" value="Genomic_DNA"/>
</dbReference>
<sequence>MDRNVSSLLMIHPRLPERRVELGFNLSALIFGTLWAYSEGLTTQGARMVAVDASASLLVSIDYPMGALALVLAKNFYCAKRGGEWLRRRLTAQGYRVRD</sequence>
<dbReference type="AlphaFoldDB" id="A0A5E4RYJ1"/>
<feature type="transmembrane region" description="Helical" evidence="1">
    <location>
        <begin position="20"/>
        <end position="37"/>
    </location>
</feature>
<evidence type="ECO:0000313" key="3">
    <source>
        <dbReference type="Proteomes" id="UP000366945"/>
    </source>
</evidence>
<gene>
    <name evidence="2" type="ORF">PPN31114_00480</name>
</gene>